<evidence type="ECO:0000313" key="2">
    <source>
        <dbReference type="Proteomes" id="UP001054252"/>
    </source>
</evidence>
<evidence type="ECO:0000313" key="1">
    <source>
        <dbReference type="EMBL" id="GKV01108.1"/>
    </source>
</evidence>
<accession>A0AAV5IS66</accession>
<dbReference type="AlphaFoldDB" id="A0AAV5IS66"/>
<keyword evidence="2" id="KW-1185">Reference proteome</keyword>
<reference evidence="1 2" key="1">
    <citation type="journal article" date="2021" name="Commun. Biol.">
        <title>The genome of Shorea leprosula (Dipterocarpaceae) highlights the ecological relevance of drought in aseasonal tropical rainforests.</title>
        <authorList>
            <person name="Ng K.K.S."/>
            <person name="Kobayashi M.J."/>
            <person name="Fawcett J.A."/>
            <person name="Hatakeyama M."/>
            <person name="Paape T."/>
            <person name="Ng C.H."/>
            <person name="Ang C.C."/>
            <person name="Tnah L.H."/>
            <person name="Lee C.T."/>
            <person name="Nishiyama T."/>
            <person name="Sese J."/>
            <person name="O'Brien M.J."/>
            <person name="Copetti D."/>
            <person name="Mohd Noor M.I."/>
            <person name="Ong R.C."/>
            <person name="Putra M."/>
            <person name="Sireger I.Z."/>
            <person name="Indrioko S."/>
            <person name="Kosugi Y."/>
            <person name="Izuno A."/>
            <person name="Isagi Y."/>
            <person name="Lee S.L."/>
            <person name="Shimizu K.K."/>
        </authorList>
    </citation>
    <scope>NUCLEOTIDE SEQUENCE [LARGE SCALE GENOMIC DNA]</scope>
    <source>
        <strain evidence="1">214</strain>
    </source>
</reference>
<organism evidence="1 2">
    <name type="scientific">Rubroshorea leprosula</name>
    <dbReference type="NCBI Taxonomy" id="152421"/>
    <lineage>
        <taxon>Eukaryota</taxon>
        <taxon>Viridiplantae</taxon>
        <taxon>Streptophyta</taxon>
        <taxon>Embryophyta</taxon>
        <taxon>Tracheophyta</taxon>
        <taxon>Spermatophyta</taxon>
        <taxon>Magnoliopsida</taxon>
        <taxon>eudicotyledons</taxon>
        <taxon>Gunneridae</taxon>
        <taxon>Pentapetalae</taxon>
        <taxon>rosids</taxon>
        <taxon>malvids</taxon>
        <taxon>Malvales</taxon>
        <taxon>Dipterocarpaceae</taxon>
        <taxon>Rubroshorea</taxon>
    </lineage>
</organism>
<dbReference type="EMBL" id="BPVZ01000016">
    <property type="protein sequence ID" value="GKV01108.1"/>
    <property type="molecule type" value="Genomic_DNA"/>
</dbReference>
<sequence length="105" mass="11916">MTDDALFYLLLAHLLPKQIRHIKASHPPAFFLPNYFQAENPFPLSSFLSLSLKQPTSLLAHLRPKQIGNTKASQSPAVFLPNYFKAEKPISPHRKIPTKIPFLLL</sequence>
<comment type="caution">
    <text evidence="1">The sequence shown here is derived from an EMBL/GenBank/DDBJ whole genome shotgun (WGS) entry which is preliminary data.</text>
</comment>
<protein>
    <submittedName>
        <fullName evidence="1">Uncharacterized protein</fullName>
    </submittedName>
</protein>
<name>A0AAV5IS66_9ROSI</name>
<dbReference type="Proteomes" id="UP001054252">
    <property type="component" value="Unassembled WGS sequence"/>
</dbReference>
<proteinExistence type="predicted"/>
<gene>
    <name evidence="1" type="ORF">SLEP1_g13690</name>
</gene>